<feature type="region of interest" description="Disordered" evidence="1">
    <location>
        <begin position="1"/>
        <end position="22"/>
    </location>
</feature>
<evidence type="ECO:0000313" key="3">
    <source>
        <dbReference type="Proteomes" id="UP000008850"/>
    </source>
</evidence>
<organism evidence="2 3">
    <name type="scientific">Pelagibacterium halotolerans (strain DSM 22347 / JCM 15775 / CGMCC 1.7692 / B2)</name>
    <dbReference type="NCBI Taxonomy" id="1082931"/>
    <lineage>
        <taxon>Bacteria</taxon>
        <taxon>Pseudomonadati</taxon>
        <taxon>Pseudomonadota</taxon>
        <taxon>Alphaproteobacteria</taxon>
        <taxon>Hyphomicrobiales</taxon>
        <taxon>Devosiaceae</taxon>
        <taxon>Pelagibacterium</taxon>
    </lineage>
</organism>
<name>G4RAN8_PELHB</name>
<proteinExistence type="predicted"/>
<gene>
    <name evidence="2" type="ordered locus">KKY_2553</name>
</gene>
<dbReference type="EMBL" id="CP003075">
    <property type="protein sequence ID" value="AEQ52561.1"/>
    <property type="molecule type" value="Genomic_DNA"/>
</dbReference>
<dbReference type="KEGG" id="phl:KKY_2553"/>
<sequence length="41" mass="4110">MAQPPPAPTATGGGGWTRIDTGKSIVHEITGPSDILSSASF</sequence>
<dbReference type="AlphaFoldDB" id="G4RAN8"/>
<keyword evidence="3" id="KW-1185">Reference proteome</keyword>
<dbReference type="Proteomes" id="UP000008850">
    <property type="component" value="Chromosome"/>
</dbReference>
<dbReference type="HOGENOM" id="CLU_3274140_0_0_5"/>
<dbReference type="STRING" id="1082931.KKY_2553"/>
<reference evidence="2 3" key="1">
    <citation type="journal article" date="2012" name="J. Bacteriol.">
        <title>Complete genome sequence of Pelagibacterium halotolerans B2T.</title>
        <authorList>
            <person name="Huo Y.Y."/>
            <person name="Cheng H."/>
            <person name="Han X.F."/>
            <person name="Jiang X.W."/>
            <person name="Sun C."/>
            <person name="Zhang X.Q."/>
            <person name="Zhu X.F."/>
            <person name="Liu Y.F."/>
            <person name="Li P.F."/>
            <person name="Ni P.X."/>
            <person name="Wu M."/>
        </authorList>
    </citation>
    <scope>NUCLEOTIDE SEQUENCE [LARGE SCALE GENOMIC DNA]</scope>
    <source>
        <strain evidence="3">DSM 22347 / JCM 15775 / CGMCC 1.7692 / B2</strain>
    </source>
</reference>
<protein>
    <submittedName>
        <fullName evidence="2">Uncharacterized protein</fullName>
    </submittedName>
</protein>
<evidence type="ECO:0000313" key="2">
    <source>
        <dbReference type="EMBL" id="AEQ52561.1"/>
    </source>
</evidence>
<accession>G4RAN8</accession>
<evidence type="ECO:0000256" key="1">
    <source>
        <dbReference type="SAM" id="MobiDB-lite"/>
    </source>
</evidence>